<reference evidence="2" key="1">
    <citation type="submission" date="2021-01" db="EMBL/GenBank/DDBJ databases">
        <title>Modified the classification status of verrucomicrobia.</title>
        <authorList>
            <person name="Feng X."/>
        </authorList>
    </citation>
    <scope>NUCLEOTIDE SEQUENCE</scope>
    <source>
        <strain evidence="2">JCM 18052</strain>
    </source>
</reference>
<sequence length="250" mass="27497">MSATSTQNLMNLPIEINQRVLNELASPQDRTAIRVICASVPNPSPYRLRGKRRQYVFERNNTIGAHILDIPASLWQHDIPRGPWRENLSLCHDMQTVMGVKVPLVFLIIPWGEGAQDTDTTAATGEGSQMLELLRNFFTKLDAPPIVFEGLECLAHRGPEAFSEFVQAISPPTDDIVEAASRTGEASQPSAPSSPAPNILATPVKRELSMDPAAVRMRKMRGRKSEAKKKAASKVAAKKTGRRKPEPARA</sequence>
<feature type="compositionally biased region" description="Basic residues" evidence="1">
    <location>
        <begin position="230"/>
        <end position="242"/>
    </location>
</feature>
<feature type="region of interest" description="Disordered" evidence="1">
    <location>
        <begin position="180"/>
        <end position="250"/>
    </location>
</feature>
<evidence type="ECO:0000313" key="2">
    <source>
        <dbReference type="EMBL" id="MBK1817478.1"/>
    </source>
</evidence>
<protein>
    <submittedName>
        <fullName evidence="2">Uncharacterized protein</fullName>
    </submittedName>
</protein>
<organism evidence="2 3">
    <name type="scientific">Luteolibacter yonseiensis</name>
    <dbReference type="NCBI Taxonomy" id="1144680"/>
    <lineage>
        <taxon>Bacteria</taxon>
        <taxon>Pseudomonadati</taxon>
        <taxon>Verrucomicrobiota</taxon>
        <taxon>Verrucomicrobiia</taxon>
        <taxon>Verrucomicrobiales</taxon>
        <taxon>Verrucomicrobiaceae</taxon>
        <taxon>Luteolibacter</taxon>
    </lineage>
</organism>
<comment type="caution">
    <text evidence="2">The sequence shown here is derived from an EMBL/GenBank/DDBJ whole genome shotgun (WGS) entry which is preliminary data.</text>
</comment>
<gene>
    <name evidence="2" type="ORF">JIN84_17795</name>
</gene>
<feature type="compositionally biased region" description="Low complexity" evidence="1">
    <location>
        <begin position="186"/>
        <end position="197"/>
    </location>
</feature>
<proteinExistence type="predicted"/>
<accession>A0A934VBN9</accession>
<dbReference type="Proteomes" id="UP000600139">
    <property type="component" value="Unassembled WGS sequence"/>
</dbReference>
<keyword evidence="3" id="KW-1185">Reference proteome</keyword>
<evidence type="ECO:0000313" key="3">
    <source>
        <dbReference type="Proteomes" id="UP000600139"/>
    </source>
</evidence>
<evidence type="ECO:0000256" key="1">
    <source>
        <dbReference type="SAM" id="MobiDB-lite"/>
    </source>
</evidence>
<name>A0A934VBN9_9BACT</name>
<dbReference type="AlphaFoldDB" id="A0A934VBN9"/>
<dbReference type="EMBL" id="JAENIK010000012">
    <property type="protein sequence ID" value="MBK1817478.1"/>
    <property type="molecule type" value="Genomic_DNA"/>
</dbReference>